<proteinExistence type="predicted"/>
<dbReference type="InterPro" id="IPR014729">
    <property type="entry name" value="Rossmann-like_a/b/a_fold"/>
</dbReference>
<keyword evidence="1" id="KW-0472">Membrane</keyword>
<evidence type="ECO:0000256" key="1">
    <source>
        <dbReference type="SAM" id="Phobius"/>
    </source>
</evidence>
<feature type="domain" description="DUF218" evidence="2">
    <location>
        <begin position="41"/>
        <end position="164"/>
    </location>
</feature>
<dbReference type="EMBL" id="JAIMBW010000001">
    <property type="protein sequence ID" value="MBY4892089.1"/>
    <property type="molecule type" value="Genomic_DNA"/>
</dbReference>
<dbReference type="Pfam" id="PF02698">
    <property type="entry name" value="DUF218"/>
    <property type="match status" value="1"/>
</dbReference>
<dbReference type="AlphaFoldDB" id="A0A975YGZ3"/>
<evidence type="ECO:0000313" key="3">
    <source>
        <dbReference type="EMBL" id="QXL88851.1"/>
    </source>
</evidence>
<keyword evidence="1" id="KW-1133">Transmembrane helix</keyword>
<dbReference type="GO" id="GO:0043164">
    <property type="term" value="P:Gram-negative-bacterium-type cell wall biogenesis"/>
    <property type="evidence" value="ECO:0007669"/>
    <property type="project" value="TreeGrafter"/>
</dbReference>
<dbReference type="RefSeq" id="WP_257891913.1">
    <property type="nucleotide sequence ID" value="NZ_JAIMBW010000001.1"/>
</dbReference>
<dbReference type="PANTHER" id="PTHR30336:SF4">
    <property type="entry name" value="ENVELOPE BIOGENESIS FACTOR ELYC"/>
    <property type="match status" value="1"/>
</dbReference>
<keyword evidence="4" id="KW-1185">Reference proteome</keyword>
<dbReference type="EMBL" id="CP078073">
    <property type="protein sequence ID" value="QXL88851.1"/>
    <property type="molecule type" value="Genomic_DNA"/>
</dbReference>
<dbReference type="GO" id="GO:0000270">
    <property type="term" value="P:peptidoglycan metabolic process"/>
    <property type="evidence" value="ECO:0007669"/>
    <property type="project" value="TreeGrafter"/>
</dbReference>
<keyword evidence="1" id="KW-0812">Transmembrane</keyword>
<dbReference type="PANTHER" id="PTHR30336">
    <property type="entry name" value="INNER MEMBRANE PROTEIN, PROBABLE PERMEASE"/>
    <property type="match status" value="1"/>
</dbReference>
<dbReference type="Proteomes" id="UP000693972">
    <property type="component" value="Unassembled WGS sequence"/>
</dbReference>
<dbReference type="CDD" id="cd06259">
    <property type="entry name" value="YdcF-like"/>
    <property type="match status" value="1"/>
</dbReference>
<evidence type="ECO:0000259" key="2">
    <source>
        <dbReference type="Pfam" id="PF02698"/>
    </source>
</evidence>
<reference evidence="3 4" key="1">
    <citation type="submission" date="2021-07" db="EMBL/GenBank/DDBJ databases">
        <title>Karlodiniumbacter phycospheric gen. nov., sp. nov., a phycosphere bacterium isolated from karlodinium veneficum.</title>
        <authorList>
            <person name="Peng Y."/>
            <person name="Jiang L."/>
            <person name="Lee J."/>
        </authorList>
    </citation>
    <scope>NUCLEOTIDE SEQUENCE</scope>
    <source>
        <strain evidence="3 4">N5</strain>
    </source>
</reference>
<evidence type="ECO:0000313" key="4">
    <source>
        <dbReference type="Proteomes" id="UP000693972"/>
    </source>
</evidence>
<dbReference type="InterPro" id="IPR051599">
    <property type="entry name" value="Cell_Envelope_Assoc"/>
</dbReference>
<name>A0A975YGZ3_9RHOB</name>
<organism evidence="3">
    <name type="scientific">Gymnodinialimonas phycosphaerae</name>
    <dbReference type="NCBI Taxonomy" id="2841589"/>
    <lineage>
        <taxon>Bacteria</taxon>
        <taxon>Pseudomonadati</taxon>
        <taxon>Pseudomonadota</taxon>
        <taxon>Alphaproteobacteria</taxon>
        <taxon>Rhodobacterales</taxon>
        <taxon>Paracoccaceae</taxon>
        <taxon>Gymnodinialimonas</taxon>
    </lineage>
</organism>
<feature type="transmembrane region" description="Helical" evidence="1">
    <location>
        <begin position="12"/>
        <end position="31"/>
    </location>
</feature>
<dbReference type="GO" id="GO:0005886">
    <property type="term" value="C:plasma membrane"/>
    <property type="evidence" value="ECO:0007669"/>
    <property type="project" value="TreeGrafter"/>
</dbReference>
<dbReference type="Gene3D" id="3.40.50.620">
    <property type="entry name" value="HUPs"/>
    <property type="match status" value="1"/>
</dbReference>
<dbReference type="InterPro" id="IPR003848">
    <property type="entry name" value="DUF218"/>
</dbReference>
<sequence>MGVRRLGRALRFVLLIYLGTFAAVVVTAYAWPEHSAPARADAIICLGAGSTPNTLTRNSYERAVTCADLFEAGVAPQIAFTGIVAAPLMAEIAVARGVPPEAILVEAESRSTLQNALFTARIVPETARIIVVTDAFHLPRSWVAFRVMGFEDIALDASAMPRLRLMPLLREAVAIWFNAGRIVVWAATPWLPEDARAALLI</sequence>
<gene>
    <name evidence="3" type="ORF">KUL25_04855</name>
</gene>
<accession>A0A975YGZ3</accession>
<protein>
    <submittedName>
        <fullName evidence="3">YdcF family protein</fullName>
    </submittedName>
</protein>